<keyword evidence="1" id="KW-0812">Transmembrane</keyword>
<evidence type="ECO:0000313" key="1">
    <source>
        <dbReference type="EMBL" id="SBR00518.1"/>
    </source>
</evidence>
<keyword evidence="1" id="KW-0472">Membrane</keyword>
<dbReference type="AlphaFoldDB" id="A0A1A8IVJ6"/>
<name>A0A1A8IVJ6_NOTKU</name>
<feature type="non-terminal residue" evidence="1">
    <location>
        <position position="1"/>
    </location>
</feature>
<organism evidence="1">
    <name type="scientific">Nothobranchius kuhntae</name>
    <name type="common">Beira killifish</name>
    <dbReference type="NCBI Taxonomy" id="321403"/>
    <lineage>
        <taxon>Eukaryota</taxon>
        <taxon>Metazoa</taxon>
        <taxon>Chordata</taxon>
        <taxon>Craniata</taxon>
        <taxon>Vertebrata</taxon>
        <taxon>Euteleostomi</taxon>
        <taxon>Actinopterygii</taxon>
        <taxon>Neopterygii</taxon>
        <taxon>Teleostei</taxon>
        <taxon>Neoteleostei</taxon>
        <taxon>Acanthomorphata</taxon>
        <taxon>Ovalentaria</taxon>
        <taxon>Atherinomorphae</taxon>
        <taxon>Cyprinodontiformes</taxon>
        <taxon>Nothobranchiidae</taxon>
        <taxon>Nothobranchius</taxon>
    </lineage>
</organism>
<accession>A0A1A8IVJ6</accession>
<dbReference type="EMBL" id="HAED01014073">
    <property type="protein sequence ID" value="SBR00518.1"/>
    <property type="molecule type" value="Transcribed_RNA"/>
</dbReference>
<reference evidence="1" key="2">
    <citation type="submission" date="2016-06" db="EMBL/GenBank/DDBJ databases">
        <title>The genome of a short-lived fish provides insights into sex chromosome evolution and the genetic control of aging.</title>
        <authorList>
            <person name="Reichwald K."/>
            <person name="Felder M."/>
            <person name="Petzold A."/>
            <person name="Koch P."/>
            <person name="Groth M."/>
            <person name="Platzer M."/>
        </authorList>
    </citation>
    <scope>NUCLEOTIDE SEQUENCE</scope>
    <source>
        <tissue evidence="1">Brain</tissue>
    </source>
</reference>
<sequence length="105" mass="11631">GGGLTELSWSHLHRSDLCFGRASVCVDCGGVGLGLCHNCHTAAHCNDRSSDVRFSFSRALVDCSWFRLGHDDIWRTAPGLQTLQKQLCLSHRSAELLMKTRKAFN</sequence>
<reference evidence="1" key="1">
    <citation type="submission" date="2016-05" db="EMBL/GenBank/DDBJ databases">
        <authorList>
            <person name="Lavstsen T."/>
            <person name="Jespersen J.S."/>
        </authorList>
    </citation>
    <scope>NUCLEOTIDE SEQUENCE</scope>
    <source>
        <tissue evidence="1">Brain</tissue>
    </source>
</reference>
<protein>
    <submittedName>
        <fullName evidence="1">Transmembrane protein 244</fullName>
    </submittedName>
</protein>
<proteinExistence type="predicted"/>
<gene>
    <name evidence="1" type="primary">TMEM244</name>
</gene>